<keyword evidence="2" id="KW-0282">Flagellum</keyword>
<dbReference type="Gene3D" id="1.20.890.10">
    <property type="entry name" value="cAMP-dependent protein kinase regulatory subunit, dimerization-anchoring domain"/>
    <property type="match status" value="1"/>
</dbReference>
<sequence length="230" mass="25247">MATGGIYSAEQIKIPPELPEILKNYAKFIIKSNPPNIIASSQEYFSRLSNQTRAMVGGKLSNEQLTTFYRKFTLQKTTVTRKDIEEACQWADVPASQIADTLALGDWTSDQVPWISFWAFLVASVAGNFESTLKLLIQLSSENGQSNLSLIRAAFEFLSSKDTSIDAYVLETIGVAVSSINGNVVPTEGLLTTIGGAFEAKPVVEQKDEPMEEQPVEESTIEETETPAEE</sequence>
<dbReference type="CDD" id="cd22985">
    <property type="entry name" value="DD_CrRSP11-like"/>
    <property type="match status" value="1"/>
</dbReference>
<organism evidence="6 7">
    <name type="scientific">Boothiomyces macroporosus</name>
    <dbReference type="NCBI Taxonomy" id="261099"/>
    <lineage>
        <taxon>Eukaryota</taxon>
        <taxon>Fungi</taxon>
        <taxon>Fungi incertae sedis</taxon>
        <taxon>Chytridiomycota</taxon>
        <taxon>Chytridiomycota incertae sedis</taxon>
        <taxon>Chytridiomycetes</taxon>
        <taxon>Rhizophydiales</taxon>
        <taxon>Terramycetaceae</taxon>
        <taxon>Boothiomyces</taxon>
    </lineage>
</organism>
<dbReference type="PANTHER" id="PTHR14952">
    <property type="entry name" value="ROPPORIN-1-LIKE PROTEIN"/>
    <property type="match status" value="1"/>
</dbReference>
<keyword evidence="7" id="KW-1185">Reference proteome</keyword>
<accession>A0AAD5Y461</accession>
<proteinExistence type="inferred from homology"/>
<evidence type="ECO:0000256" key="1">
    <source>
        <dbReference type="ARBA" id="ARBA00004230"/>
    </source>
</evidence>
<evidence type="ECO:0000256" key="5">
    <source>
        <dbReference type="SAM" id="MobiDB-lite"/>
    </source>
</evidence>
<evidence type="ECO:0000256" key="2">
    <source>
        <dbReference type="ARBA" id="ARBA00022846"/>
    </source>
</evidence>
<keyword evidence="3" id="KW-0966">Cell projection</keyword>
<keyword evidence="2" id="KW-0969">Cilium</keyword>
<dbReference type="SUPFAM" id="SSF47391">
    <property type="entry name" value="Dimerization-anchoring domain of cAMP-dependent PK regulatory subunit"/>
    <property type="match status" value="1"/>
</dbReference>
<dbReference type="PANTHER" id="PTHR14952:SF9">
    <property type="entry name" value="EF-HAND DOMAIN-CONTAINING PROTEIN"/>
    <property type="match status" value="1"/>
</dbReference>
<dbReference type="GO" id="GO:0031514">
    <property type="term" value="C:motile cilium"/>
    <property type="evidence" value="ECO:0007669"/>
    <property type="project" value="UniProtKB-SubCell"/>
</dbReference>
<dbReference type="AlphaFoldDB" id="A0AAD5Y461"/>
<feature type="region of interest" description="Disordered" evidence="5">
    <location>
        <begin position="202"/>
        <end position="230"/>
    </location>
</feature>
<dbReference type="Proteomes" id="UP001210925">
    <property type="component" value="Unassembled WGS sequence"/>
</dbReference>
<evidence type="ECO:0000313" key="6">
    <source>
        <dbReference type="EMBL" id="KAJ3257784.1"/>
    </source>
</evidence>
<name>A0AAD5Y461_9FUNG</name>
<evidence type="ECO:0000256" key="3">
    <source>
        <dbReference type="ARBA" id="ARBA00023273"/>
    </source>
</evidence>
<comment type="similarity">
    <text evidence="4">Belongs to the ropporin family.</text>
</comment>
<protein>
    <submittedName>
        <fullName evidence="6">Ropporin-1-like protein</fullName>
    </submittedName>
</protein>
<evidence type="ECO:0000313" key="7">
    <source>
        <dbReference type="Proteomes" id="UP001210925"/>
    </source>
</evidence>
<feature type="compositionally biased region" description="Acidic residues" evidence="5">
    <location>
        <begin position="210"/>
        <end position="230"/>
    </location>
</feature>
<evidence type="ECO:0000256" key="4">
    <source>
        <dbReference type="ARBA" id="ARBA00035651"/>
    </source>
</evidence>
<reference evidence="6" key="1">
    <citation type="submission" date="2020-05" db="EMBL/GenBank/DDBJ databases">
        <title>Phylogenomic resolution of chytrid fungi.</title>
        <authorList>
            <person name="Stajich J.E."/>
            <person name="Amses K."/>
            <person name="Simmons R."/>
            <person name="Seto K."/>
            <person name="Myers J."/>
            <person name="Bonds A."/>
            <person name="Quandt C.A."/>
            <person name="Barry K."/>
            <person name="Liu P."/>
            <person name="Grigoriev I."/>
            <person name="Longcore J.E."/>
            <person name="James T.Y."/>
        </authorList>
    </citation>
    <scope>NUCLEOTIDE SEQUENCE</scope>
    <source>
        <strain evidence="6">PLAUS21</strain>
    </source>
</reference>
<gene>
    <name evidence="6" type="primary">ROPN1L</name>
    <name evidence="6" type="ORF">HK103_004252</name>
</gene>
<comment type="subcellular location">
    <subcellularLocation>
        <location evidence="1">Cell projection</location>
        <location evidence="1">Cilium</location>
        <location evidence="1">Flagellum</location>
    </subcellularLocation>
</comment>
<dbReference type="EMBL" id="JADGKB010000034">
    <property type="protein sequence ID" value="KAJ3257784.1"/>
    <property type="molecule type" value="Genomic_DNA"/>
</dbReference>
<comment type="caution">
    <text evidence="6">The sequence shown here is derived from an EMBL/GenBank/DDBJ whole genome shotgun (WGS) entry which is preliminary data.</text>
</comment>